<evidence type="ECO:0008006" key="2">
    <source>
        <dbReference type="Google" id="ProtNLM"/>
    </source>
</evidence>
<dbReference type="EMBL" id="MN739013">
    <property type="protein sequence ID" value="QHT35149.1"/>
    <property type="molecule type" value="Genomic_DNA"/>
</dbReference>
<protein>
    <recommendedName>
        <fullName evidence="2">Exostosin GT47 domain-containing protein</fullName>
    </recommendedName>
</protein>
<name>A0A6C0F3L6_9ZZZZ</name>
<accession>A0A6C0F3L6</accession>
<evidence type="ECO:0000313" key="1">
    <source>
        <dbReference type="EMBL" id="QHT35149.1"/>
    </source>
</evidence>
<reference evidence="1" key="1">
    <citation type="journal article" date="2020" name="Nature">
        <title>Giant virus diversity and host interactions through global metagenomics.</title>
        <authorList>
            <person name="Schulz F."/>
            <person name="Roux S."/>
            <person name="Paez-Espino D."/>
            <person name="Jungbluth S."/>
            <person name="Walsh D.A."/>
            <person name="Denef V.J."/>
            <person name="McMahon K.D."/>
            <person name="Konstantinidis K.T."/>
            <person name="Eloe-Fadrosh E.A."/>
            <person name="Kyrpides N.C."/>
            <person name="Woyke T."/>
        </authorList>
    </citation>
    <scope>NUCLEOTIDE SEQUENCE</scope>
    <source>
        <strain evidence="1">GVMAG-M-3300009180-1</strain>
    </source>
</reference>
<organism evidence="1">
    <name type="scientific">viral metagenome</name>
    <dbReference type="NCBI Taxonomy" id="1070528"/>
    <lineage>
        <taxon>unclassified sequences</taxon>
        <taxon>metagenomes</taxon>
        <taxon>organismal metagenomes</taxon>
    </lineage>
</organism>
<dbReference type="AlphaFoldDB" id="A0A6C0F3L6"/>
<sequence length="260" mass="31088">MICGLEFSNISKWSCCPRYPIRFKSSEIEENDMIFLNLDCFQRFMDTLYAYPPKHKFILVTHNSDLAFTQMHLEKLRDYVNRIYPINASFNDPLLFPIPIGFVDSKIINHDWFKEVRAQQNSKDILIYMNFNIRTNMQKRTQCYNTFVSKPWVTIRANLPTKQFYSDVSKSKYTLSPEGTGIDCHRIYESIFLDTIPILKTSQLDHFYKKLPIVIVQEWNEVTEQFLTDNYDKLLKQLIEWKAENLTWTDATFWVNDFYK</sequence>
<proteinExistence type="predicted"/>